<accession>A0ABR9CXJ2</accession>
<feature type="signal peptide" evidence="1">
    <location>
        <begin position="1"/>
        <end position="28"/>
    </location>
</feature>
<keyword evidence="1" id="KW-0732">Signal</keyword>
<dbReference type="EMBL" id="JACXSS010000001">
    <property type="protein sequence ID" value="MBD9355592.1"/>
    <property type="molecule type" value="Genomic_DNA"/>
</dbReference>
<evidence type="ECO:0000313" key="2">
    <source>
        <dbReference type="EMBL" id="MBD9355592.1"/>
    </source>
</evidence>
<name>A0ABR9CXJ2_9GAMM</name>
<gene>
    <name evidence="2" type="ORF">IE877_06820</name>
</gene>
<sequence length="311" mass="31413">MINTKLAKAVSLAVAGVALSAGSTSALASTTMYNTFNAFGSAQATDANSTGTQPTTDGWTHLYDGADVNTVATGVESKGHLGTVVPWVGTTGGAQPFGYTGSAPLNWAIQLGSASDSGVISQADSTKYGIFADIDTAKGAWSDASLSGASGWRHNIDIGLFKADVATDVKLSAAGLTQAGTNFGFTIFKGLDTLQGDYGHHGSWNNGNNSAGVTSTSLFSAATSFTTADIVAYSVGGATPSNINDIIFHADAGQVYTIVLGGYRNGAWGNTGDGYVLNVQAVPVPGAVWLFGSAMAGLIGFGGRRKAAVTA</sequence>
<keyword evidence="3" id="KW-1185">Reference proteome</keyword>
<evidence type="ECO:0000313" key="3">
    <source>
        <dbReference type="Proteomes" id="UP000652176"/>
    </source>
</evidence>
<dbReference type="RefSeq" id="WP_192373952.1">
    <property type="nucleotide sequence ID" value="NZ_CAJHIV010000001.1"/>
</dbReference>
<feature type="chain" id="PRO_5046579586" evidence="1">
    <location>
        <begin position="29"/>
        <end position="311"/>
    </location>
</feature>
<reference evidence="2 3" key="1">
    <citation type="submission" date="2020-09" db="EMBL/GenBank/DDBJ databases">
        <title>Methylomonas albis sp. nov. and Methylomonas fluvii sp. nov.: Two cold-adapted methanotrophs from the River Elbe and an amended description of Methylovulum psychrotolerans strain Eb1.</title>
        <authorList>
            <person name="Bussmann I.K."/>
            <person name="Klings K.-W."/>
            <person name="Warnstedt J."/>
            <person name="Hoppert M."/>
            <person name="Saborowski A."/>
            <person name="Horn F."/>
            <person name="Liebner S."/>
        </authorList>
    </citation>
    <scope>NUCLEOTIDE SEQUENCE [LARGE SCALE GENOMIC DNA]</scope>
    <source>
        <strain evidence="2 3">EbA</strain>
    </source>
</reference>
<comment type="caution">
    <text evidence="2">The sequence shown here is derived from an EMBL/GenBank/DDBJ whole genome shotgun (WGS) entry which is preliminary data.</text>
</comment>
<dbReference type="Proteomes" id="UP000652176">
    <property type="component" value="Unassembled WGS sequence"/>
</dbReference>
<organism evidence="2 3">
    <name type="scientific">Methylomonas albis</name>
    <dbReference type="NCBI Taxonomy" id="1854563"/>
    <lineage>
        <taxon>Bacteria</taxon>
        <taxon>Pseudomonadati</taxon>
        <taxon>Pseudomonadota</taxon>
        <taxon>Gammaproteobacteria</taxon>
        <taxon>Methylococcales</taxon>
        <taxon>Methylococcaceae</taxon>
        <taxon>Methylomonas</taxon>
    </lineage>
</organism>
<evidence type="ECO:0000256" key="1">
    <source>
        <dbReference type="SAM" id="SignalP"/>
    </source>
</evidence>
<protein>
    <submittedName>
        <fullName evidence="2">PEP-CTERM sorting domain-containing protein</fullName>
    </submittedName>
</protein>
<proteinExistence type="predicted"/>